<dbReference type="Proteomes" id="UP001209083">
    <property type="component" value="Chromosome"/>
</dbReference>
<feature type="DNA-binding region" description="H-T-H motif" evidence="2">
    <location>
        <begin position="27"/>
        <end position="46"/>
    </location>
</feature>
<accession>A0ABY8QS09</accession>
<dbReference type="SUPFAM" id="SSF46689">
    <property type="entry name" value="Homeodomain-like"/>
    <property type="match status" value="1"/>
</dbReference>
<dbReference type="Gene3D" id="1.10.357.10">
    <property type="entry name" value="Tetracycline Repressor, domain 2"/>
    <property type="match status" value="1"/>
</dbReference>
<reference evidence="4 5" key="1">
    <citation type="submission" date="2023-05" db="EMBL/GenBank/DDBJ databases">
        <title>Lithophilousrod everest ZFBP1038 complete genpme.</title>
        <authorList>
            <person name="Tian M."/>
        </authorList>
    </citation>
    <scope>NUCLEOTIDE SEQUENCE [LARGE SCALE GENOMIC DNA]</scope>
    <source>
        <strain evidence="4 5">ZFBP1038</strain>
    </source>
</reference>
<dbReference type="InterPro" id="IPR001647">
    <property type="entry name" value="HTH_TetR"/>
</dbReference>
<name>A0ABY8QS09_9MICO</name>
<dbReference type="InterPro" id="IPR050109">
    <property type="entry name" value="HTH-type_TetR-like_transc_reg"/>
</dbReference>
<sequence>MGTRRDTLVAAAMHLFAERGYDGTSVADIQIAAGLTGGSGALYKHFTSKDAVLEAGVDAYLESLAENSSTTVRELPPDLREALQVIASSVIESMTADKAILRVFLRDLGHHPDLVERLWNGVLSNVYTEMADWIRGQVAGGVSSVSDPDAVATVLISALTQWPILYALIEKTPGNFERSAFVSAWVDTAIRVLQTPSVH</sequence>
<dbReference type="PANTHER" id="PTHR30055">
    <property type="entry name" value="HTH-TYPE TRANSCRIPTIONAL REGULATOR RUTR"/>
    <property type="match status" value="1"/>
</dbReference>
<proteinExistence type="predicted"/>
<gene>
    <name evidence="4" type="ORF">LWF01_17145</name>
</gene>
<dbReference type="Pfam" id="PF14246">
    <property type="entry name" value="TetR_C_7"/>
    <property type="match status" value="1"/>
</dbReference>
<dbReference type="Pfam" id="PF00440">
    <property type="entry name" value="TetR_N"/>
    <property type="match status" value="1"/>
</dbReference>
<evidence type="ECO:0000259" key="3">
    <source>
        <dbReference type="PROSITE" id="PS50977"/>
    </source>
</evidence>
<dbReference type="EMBL" id="CP090958">
    <property type="protein sequence ID" value="WGW11792.1"/>
    <property type="molecule type" value="Genomic_DNA"/>
</dbReference>
<dbReference type="InterPro" id="IPR036271">
    <property type="entry name" value="Tet_transcr_reg_TetR-rel_C_sf"/>
</dbReference>
<dbReference type="InterPro" id="IPR039536">
    <property type="entry name" value="TetR_C_Proteobacteria"/>
</dbReference>
<dbReference type="SUPFAM" id="SSF48498">
    <property type="entry name" value="Tetracyclin repressor-like, C-terminal domain"/>
    <property type="match status" value="1"/>
</dbReference>
<dbReference type="InterPro" id="IPR009057">
    <property type="entry name" value="Homeodomain-like_sf"/>
</dbReference>
<evidence type="ECO:0000256" key="2">
    <source>
        <dbReference type="PROSITE-ProRule" id="PRU00335"/>
    </source>
</evidence>
<keyword evidence="5" id="KW-1185">Reference proteome</keyword>
<feature type="domain" description="HTH tetR-type" evidence="3">
    <location>
        <begin position="2"/>
        <end position="64"/>
    </location>
</feature>
<organism evidence="4 5">
    <name type="scientific">Saxibacter everestensis</name>
    <dbReference type="NCBI Taxonomy" id="2909229"/>
    <lineage>
        <taxon>Bacteria</taxon>
        <taxon>Bacillati</taxon>
        <taxon>Actinomycetota</taxon>
        <taxon>Actinomycetes</taxon>
        <taxon>Micrococcales</taxon>
        <taxon>Brevibacteriaceae</taxon>
        <taxon>Saxibacter</taxon>
    </lineage>
</organism>
<keyword evidence="1 2" id="KW-0238">DNA-binding</keyword>
<evidence type="ECO:0000313" key="5">
    <source>
        <dbReference type="Proteomes" id="UP001209083"/>
    </source>
</evidence>
<dbReference type="PANTHER" id="PTHR30055:SF223">
    <property type="entry name" value="HTH-TYPE TRANSCRIPTIONAL REGULATOR UIDR"/>
    <property type="match status" value="1"/>
</dbReference>
<dbReference type="PROSITE" id="PS50977">
    <property type="entry name" value="HTH_TETR_2"/>
    <property type="match status" value="1"/>
</dbReference>
<protein>
    <submittedName>
        <fullName evidence="4">TetR/AcrR family transcriptional regulator</fullName>
    </submittedName>
</protein>
<evidence type="ECO:0000256" key="1">
    <source>
        <dbReference type="ARBA" id="ARBA00023125"/>
    </source>
</evidence>
<dbReference type="RefSeq" id="WP_349638584.1">
    <property type="nucleotide sequence ID" value="NZ_CP090958.1"/>
</dbReference>
<evidence type="ECO:0000313" key="4">
    <source>
        <dbReference type="EMBL" id="WGW11792.1"/>
    </source>
</evidence>